<protein>
    <recommendedName>
        <fullName evidence="8">Rhamnulokinase</fullName>
        <ecNumber evidence="8">2.7.1.5</ecNumber>
    </recommendedName>
</protein>
<evidence type="ECO:0000256" key="4">
    <source>
        <dbReference type="ARBA" id="ARBA00022777"/>
    </source>
</evidence>
<keyword evidence="3" id="KW-0547">Nucleotide-binding</keyword>
<evidence type="ECO:0000313" key="12">
    <source>
        <dbReference type="Proteomes" id="UP000705508"/>
    </source>
</evidence>
<keyword evidence="5" id="KW-0067">ATP-binding</keyword>
<gene>
    <name evidence="11" type="primary">rhaB</name>
    <name evidence="11" type="ORF">H6A20_11260</name>
</gene>
<evidence type="ECO:0000256" key="5">
    <source>
        <dbReference type="ARBA" id="ARBA00022840"/>
    </source>
</evidence>
<dbReference type="GO" id="GO:0005524">
    <property type="term" value="F:ATP binding"/>
    <property type="evidence" value="ECO:0007669"/>
    <property type="project" value="UniProtKB-KW"/>
</dbReference>
<evidence type="ECO:0000313" key="11">
    <source>
        <dbReference type="EMBL" id="MBM6949224.1"/>
    </source>
</evidence>
<evidence type="ECO:0000256" key="8">
    <source>
        <dbReference type="NCBIfam" id="TIGR02627"/>
    </source>
</evidence>
<dbReference type="InterPro" id="IPR018484">
    <property type="entry name" value="FGGY_N"/>
</dbReference>
<feature type="domain" description="Carbohydrate kinase FGGY C-terminal" evidence="10">
    <location>
        <begin position="253"/>
        <end position="442"/>
    </location>
</feature>
<feature type="domain" description="Carbohydrate kinase FGGY N-terminal" evidence="9">
    <location>
        <begin position="4"/>
        <end position="243"/>
    </location>
</feature>
<dbReference type="InterPro" id="IPR043129">
    <property type="entry name" value="ATPase_NBD"/>
</dbReference>
<name>A0A939BHN1_9CLOT</name>
<dbReference type="NCBIfam" id="TIGR02627">
    <property type="entry name" value="rhamnulo_kin"/>
    <property type="match status" value="1"/>
</dbReference>
<comment type="similarity">
    <text evidence="1">Belongs to the FGGY kinase family.</text>
</comment>
<dbReference type="SUPFAM" id="SSF53067">
    <property type="entry name" value="Actin-like ATPase domain"/>
    <property type="match status" value="2"/>
</dbReference>
<accession>A0A939BHN1</accession>
<keyword evidence="4" id="KW-0418">Kinase</keyword>
<organism evidence="11 12">
    <name type="scientific">Mordavella massiliensis</name>
    <dbReference type="NCBI Taxonomy" id="1871024"/>
    <lineage>
        <taxon>Bacteria</taxon>
        <taxon>Bacillati</taxon>
        <taxon>Bacillota</taxon>
        <taxon>Clostridia</taxon>
        <taxon>Eubacteriales</taxon>
        <taxon>Clostridiaceae</taxon>
        <taxon>Mordavella</taxon>
    </lineage>
</organism>
<dbReference type="CDD" id="cd07771">
    <property type="entry name" value="ASKHA_NBD_FGGY_RhaB-like"/>
    <property type="match status" value="1"/>
</dbReference>
<dbReference type="AlphaFoldDB" id="A0A939BHN1"/>
<dbReference type="Pfam" id="PF02782">
    <property type="entry name" value="FGGY_C"/>
    <property type="match status" value="1"/>
</dbReference>
<dbReference type="GO" id="GO:0006071">
    <property type="term" value="P:glycerol metabolic process"/>
    <property type="evidence" value="ECO:0007669"/>
    <property type="project" value="TreeGrafter"/>
</dbReference>
<evidence type="ECO:0000256" key="2">
    <source>
        <dbReference type="ARBA" id="ARBA00022679"/>
    </source>
</evidence>
<keyword evidence="7" id="KW-0684">Rhamnose metabolism</keyword>
<dbReference type="RefSeq" id="WP_204907224.1">
    <property type="nucleotide sequence ID" value="NZ_JACJKS010000020.1"/>
</dbReference>
<sequence length="466" mass="51967">MKCFLAVDIGASSGRHIVGYVENGRMKMQEIYRFPNGMKMQDGRLCWDIDGLFREVLAGMKKCREQGYTPDTMGIDTWGVDFVLLDGSSRRLGPAVGYRDSRTKGMEEKVYQTIPEEALYRRTGIQRQPFNTIYQLMAVKEQEPGLLEKAEALLLIPDYLHFLLTGRKATEYTNATTTQLLDAPSGDWDRELIAMLGYPETMFQEICRPGTVLGPLQEEIRREVGFDCQIVLPATHDTGSAVLAMPCREETGLYISSGTWSLMGTEVREAVLTEEARKANLTNEGGYDGRFRLLKNIMGLWMIQSLRHEDGDVYDFAWVCREAEKNRDFPSRVDVNDDIFLAPESMKEAVKLYCRRTGQPVPETTGELAAVIYQSLAVCYAKTAEEIEAVSGRRFACIHIIGGGANADYLSRITASASGRTVSAGPTEATAIGNLTVQMTAAGIFRDLAEARACVRESFPIRTFEP</sequence>
<proteinExistence type="inferred from homology"/>
<evidence type="ECO:0000256" key="3">
    <source>
        <dbReference type="ARBA" id="ARBA00022741"/>
    </source>
</evidence>
<reference evidence="11" key="2">
    <citation type="journal article" date="2021" name="Sci. Rep.">
        <title>The distribution of antibiotic resistance genes in chicken gut microbiota commensals.</title>
        <authorList>
            <person name="Juricova H."/>
            <person name="Matiasovicova J."/>
            <person name="Kubasova T."/>
            <person name="Cejkova D."/>
            <person name="Rychlik I."/>
        </authorList>
    </citation>
    <scope>NUCLEOTIDE SEQUENCE</scope>
    <source>
        <strain evidence="11">An582</strain>
    </source>
</reference>
<dbReference type="EC" id="2.7.1.5" evidence="8"/>
<dbReference type="GO" id="GO:0019301">
    <property type="term" value="P:rhamnose catabolic process"/>
    <property type="evidence" value="ECO:0007669"/>
    <property type="project" value="UniProtKB-UniRule"/>
</dbReference>
<comment type="caution">
    <text evidence="11">The sequence shown here is derived from an EMBL/GenBank/DDBJ whole genome shotgun (WGS) entry which is preliminary data.</text>
</comment>
<dbReference type="InterPro" id="IPR018485">
    <property type="entry name" value="FGGY_C"/>
</dbReference>
<dbReference type="EMBL" id="JACJKS010000020">
    <property type="protein sequence ID" value="MBM6949224.1"/>
    <property type="molecule type" value="Genomic_DNA"/>
</dbReference>
<dbReference type="GO" id="GO:0008993">
    <property type="term" value="F:rhamnulokinase activity"/>
    <property type="evidence" value="ECO:0007669"/>
    <property type="project" value="UniProtKB-UniRule"/>
</dbReference>
<dbReference type="GO" id="GO:0004370">
    <property type="term" value="F:glycerol kinase activity"/>
    <property type="evidence" value="ECO:0007669"/>
    <property type="project" value="TreeGrafter"/>
</dbReference>
<dbReference type="PANTHER" id="PTHR10196">
    <property type="entry name" value="SUGAR KINASE"/>
    <property type="match status" value="1"/>
</dbReference>
<evidence type="ECO:0000256" key="1">
    <source>
        <dbReference type="ARBA" id="ARBA00009156"/>
    </source>
</evidence>
<keyword evidence="6" id="KW-1015">Disulfide bond</keyword>
<keyword evidence="2 11" id="KW-0808">Transferase</keyword>
<evidence type="ECO:0000259" key="10">
    <source>
        <dbReference type="Pfam" id="PF02782"/>
    </source>
</evidence>
<dbReference type="GO" id="GO:0005829">
    <property type="term" value="C:cytosol"/>
    <property type="evidence" value="ECO:0007669"/>
    <property type="project" value="TreeGrafter"/>
</dbReference>
<dbReference type="PANTHER" id="PTHR10196:SF93">
    <property type="entry name" value="L-RHAMNULOKINASE"/>
    <property type="match status" value="1"/>
</dbReference>
<evidence type="ECO:0000256" key="7">
    <source>
        <dbReference type="ARBA" id="ARBA00023308"/>
    </source>
</evidence>
<dbReference type="InterPro" id="IPR013449">
    <property type="entry name" value="Rhamnulokinase"/>
</dbReference>
<dbReference type="Gene3D" id="3.30.420.40">
    <property type="match status" value="2"/>
</dbReference>
<evidence type="ECO:0000256" key="6">
    <source>
        <dbReference type="ARBA" id="ARBA00023157"/>
    </source>
</evidence>
<dbReference type="Proteomes" id="UP000705508">
    <property type="component" value="Unassembled WGS sequence"/>
</dbReference>
<reference evidence="11" key="1">
    <citation type="submission" date="2020-08" db="EMBL/GenBank/DDBJ databases">
        <authorList>
            <person name="Cejkova D."/>
            <person name="Kubasova T."/>
            <person name="Jahodarova E."/>
            <person name="Rychlik I."/>
        </authorList>
    </citation>
    <scope>NUCLEOTIDE SEQUENCE</scope>
    <source>
        <strain evidence="11">An582</strain>
    </source>
</reference>
<dbReference type="Pfam" id="PF00370">
    <property type="entry name" value="FGGY_N"/>
    <property type="match status" value="1"/>
</dbReference>
<evidence type="ECO:0000259" key="9">
    <source>
        <dbReference type="Pfam" id="PF00370"/>
    </source>
</evidence>